<protein>
    <submittedName>
        <fullName evidence="1">Uncharacterized protein</fullName>
    </submittedName>
</protein>
<sequence length="103" mass="12013">MVILYLQKFIQTLLKLEGFEPKIVDRTYRVSAFNCIADAYLESQDVQKSPLLSALAIISCDSPKTDIDIWIKTKVVSRENTIEENPELQHQHFFRFVVLIKRN</sequence>
<dbReference type="Proteomes" id="UP001168821">
    <property type="component" value="Unassembled WGS sequence"/>
</dbReference>
<name>A0AA38I4P1_9CUCU</name>
<gene>
    <name evidence="1" type="ORF">Zmor_020829</name>
</gene>
<evidence type="ECO:0000313" key="2">
    <source>
        <dbReference type="Proteomes" id="UP001168821"/>
    </source>
</evidence>
<keyword evidence="2" id="KW-1185">Reference proteome</keyword>
<organism evidence="1 2">
    <name type="scientific">Zophobas morio</name>
    <dbReference type="NCBI Taxonomy" id="2755281"/>
    <lineage>
        <taxon>Eukaryota</taxon>
        <taxon>Metazoa</taxon>
        <taxon>Ecdysozoa</taxon>
        <taxon>Arthropoda</taxon>
        <taxon>Hexapoda</taxon>
        <taxon>Insecta</taxon>
        <taxon>Pterygota</taxon>
        <taxon>Neoptera</taxon>
        <taxon>Endopterygota</taxon>
        <taxon>Coleoptera</taxon>
        <taxon>Polyphaga</taxon>
        <taxon>Cucujiformia</taxon>
        <taxon>Tenebrionidae</taxon>
        <taxon>Zophobas</taxon>
    </lineage>
</organism>
<dbReference type="EMBL" id="JALNTZ010000006">
    <property type="protein sequence ID" value="KAJ3649067.1"/>
    <property type="molecule type" value="Genomic_DNA"/>
</dbReference>
<proteinExistence type="predicted"/>
<evidence type="ECO:0000313" key="1">
    <source>
        <dbReference type="EMBL" id="KAJ3649067.1"/>
    </source>
</evidence>
<dbReference type="AlphaFoldDB" id="A0AA38I4P1"/>
<comment type="caution">
    <text evidence="1">The sequence shown here is derived from an EMBL/GenBank/DDBJ whole genome shotgun (WGS) entry which is preliminary data.</text>
</comment>
<accession>A0AA38I4P1</accession>
<reference evidence="1" key="1">
    <citation type="journal article" date="2023" name="G3 (Bethesda)">
        <title>Whole genome assemblies of Zophobas morio and Tenebrio molitor.</title>
        <authorList>
            <person name="Kaur S."/>
            <person name="Stinson S.A."/>
            <person name="diCenzo G.C."/>
        </authorList>
    </citation>
    <scope>NUCLEOTIDE SEQUENCE</scope>
    <source>
        <strain evidence="1">QUZm001</strain>
    </source>
</reference>